<accession>A0A0S3QUL8</accession>
<dbReference type="InterPro" id="IPR045087">
    <property type="entry name" value="Cu-oxidase_fam"/>
</dbReference>
<dbReference type="PANTHER" id="PTHR11709:SF394">
    <property type="entry name" value="FI03373P-RELATED"/>
    <property type="match status" value="1"/>
</dbReference>
<dbReference type="GO" id="GO:0016491">
    <property type="term" value="F:oxidoreductase activity"/>
    <property type="evidence" value="ECO:0007669"/>
    <property type="project" value="UniProtKB-KW"/>
</dbReference>
<dbReference type="RefSeq" id="WP_068550014.1">
    <property type="nucleotide sequence ID" value="NZ_AP013035.1"/>
</dbReference>
<keyword evidence="2" id="KW-0560">Oxidoreductase</keyword>
<sequence length="349" mass="39380">MKRSFFVLCLIIALLVGTGTANAKVHHYVFVITMGKWNILPDVSVKSLMINDKIPGPTIEVTEGDTVEVKVINKTPLPHTIHWHGLEVDNSGDGVPYVTQDPIEPGKSYTYRFVAKPAGTHFWHCHWSTLLHISGGMYGALIVHSKNREISINNTYKVKKDVTLILDSIDPPWQNKMLTMMENMHKKGMEEKVFNSLKEYIDAVNNGYITPYQRGYSKPEYKYHLINGHSYPMIKPIITKVGETTRIRLINAGNIPHYLHFHGMQLLIVAIDGNRLKSPYYVNTVPCFPGQTVDLIMRPSVRGWWAVHDHAEWGSTNNGHFPGGTVFLIGVADSKGFISNYTPKISLTQ</sequence>
<evidence type="ECO:0000256" key="1">
    <source>
        <dbReference type="ARBA" id="ARBA00022723"/>
    </source>
</evidence>
<feature type="chain" id="PRO_5006616426" evidence="4">
    <location>
        <begin position="24"/>
        <end position="349"/>
    </location>
</feature>
<dbReference type="PANTHER" id="PTHR11709">
    <property type="entry name" value="MULTI-COPPER OXIDASE"/>
    <property type="match status" value="1"/>
</dbReference>
<dbReference type="SUPFAM" id="SSF49503">
    <property type="entry name" value="Cupredoxins"/>
    <property type="match status" value="2"/>
</dbReference>
<dbReference type="InterPro" id="IPR001117">
    <property type="entry name" value="Cu-oxidase_2nd"/>
</dbReference>
<dbReference type="Pfam" id="PF07732">
    <property type="entry name" value="Cu-oxidase_3"/>
    <property type="match status" value="1"/>
</dbReference>
<keyword evidence="4" id="KW-0732">Signal</keyword>
<dbReference type="KEGG" id="ttk:TST_1232"/>
<dbReference type="InterPro" id="IPR008972">
    <property type="entry name" value="Cupredoxin"/>
</dbReference>
<dbReference type="InterPro" id="IPR011707">
    <property type="entry name" value="Cu-oxidase-like_N"/>
</dbReference>
<evidence type="ECO:0000256" key="2">
    <source>
        <dbReference type="ARBA" id="ARBA00023002"/>
    </source>
</evidence>
<keyword evidence="3" id="KW-0186">Copper</keyword>
<organism evidence="7 8">
    <name type="scientific">Thermosulfidibacter takaii (strain DSM 17441 / JCM 13301 / NBRC 103674 / ABI70S6)</name>
    <dbReference type="NCBI Taxonomy" id="1298851"/>
    <lineage>
        <taxon>Bacteria</taxon>
        <taxon>Pseudomonadati</taxon>
        <taxon>Thermosulfidibacterota</taxon>
        <taxon>Thermosulfidibacteria</taxon>
        <taxon>Thermosulfidibacterales</taxon>
        <taxon>Thermosulfidibacteraceae</taxon>
    </lineage>
</organism>
<evidence type="ECO:0000313" key="7">
    <source>
        <dbReference type="EMBL" id="BAT72019.1"/>
    </source>
</evidence>
<protein>
    <submittedName>
        <fullName evidence="7">Multicopper oxidase</fullName>
    </submittedName>
</protein>
<evidence type="ECO:0000313" key="8">
    <source>
        <dbReference type="Proteomes" id="UP000063234"/>
    </source>
</evidence>
<dbReference type="AlphaFoldDB" id="A0A0S3QUL8"/>
<evidence type="ECO:0000256" key="3">
    <source>
        <dbReference type="ARBA" id="ARBA00023008"/>
    </source>
</evidence>
<dbReference type="OrthoDB" id="9757546at2"/>
<dbReference type="Proteomes" id="UP000063234">
    <property type="component" value="Chromosome"/>
</dbReference>
<keyword evidence="8" id="KW-1185">Reference proteome</keyword>
<evidence type="ECO:0000259" key="6">
    <source>
        <dbReference type="Pfam" id="PF07732"/>
    </source>
</evidence>
<keyword evidence="1" id="KW-0479">Metal-binding</keyword>
<feature type="domain" description="Plastocyanin-like" evidence="6">
    <location>
        <begin position="32"/>
        <end position="147"/>
    </location>
</feature>
<dbReference type="EMBL" id="AP013035">
    <property type="protein sequence ID" value="BAT72019.1"/>
    <property type="molecule type" value="Genomic_DNA"/>
</dbReference>
<feature type="signal peptide" evidence="4">
    <location>
        <begin position="1"/>
        <end position="23"/>
    </location>
</feature>
<dbReference type="Pfam" id="PF00394">
    <property type="entry name" value="Cu-oxidase"/>
    <property type="match status" value="1"/>
</dbReference>
<evidence type="ECO:0000256" key="4">
    <source>
        <dbReference type="SAM" id="SignalP"/>
    </source>
</evidence>
<reference evidence="8" key="1">
    <citation type="journal article" date="2018" name="Science">
        <title>A primordial and reversible TCA cycle in a facultatively chemolithoautotrophic thermophile.</title>
        <authorList>
            <person name="Nunoura T."/>
            <person name="Chikaraishi Y."/>
            <person name="Izaki R."/>
            <person name="Suwa T."/>
            <person name="Sato T."/>
            <person name="Harada T."/>
            <person name="Mori K."/>
            <person name="Kato Y."/>
            <person name="Miyazaki M."/>
            <person name="Shimamura S."/>
            <person name="Yanagawa K."/>
            <person name="Shuto A."/>
            <person name="Ohkouchi N."/>
            <person name="Fujita N."/>
            <person name="Takaki Y."/>
            <person name="Atomi H."/>
            <person name="Takai K."/>
        </authorList>
    </citation>
    <scope>NUCLEOTIDE SEQUENCE [LARGE SCALE GENOMIC DNA]</scope>
    <source>
        <strain evidence="8">DSM 17441 / JCM 13301 / NBRC 103674 / ABI70S6</strain>
    </source>
</reference>
<dbReference type="Gene3D" id="2.60.40.420">
    <property type="entry name" value="Cupredoxins - blue copper proteins"/>
    <property type="match status" value="2"/>
</dbReference>
<evidence type="ECO:0000259" key="5">
    <source>
        <dbReference type="Pfam" id="PF00394"/>
    </source>
</evidence>
<dbReference type="STRING" id="1298851.TST_1232"/>
<feature type="domain" description="Plastocyanin-like" evidence="5">
    <location>
        <begin position="218"/>
        <end position="325"/>
    </location>
</feature>
<gene>
    <name evidence="7" type="ORF">TST_1232</name>
</gene>
<proteinExistence type="predicted"/>
<name>A0A0S3QUL8_THET7</name>
<dbReference type="GO" id="GO:0005507">
    <property type="term" value="F:copper ion binding"/>
    <property type="evidence" value="ECO:0007669"/>
    <property type="project" value="InterPro"/>
</dbReference>